<comment type="similarity">
    <text evidence="1 7">Belongs to the DNA polymerase type-B family.</text>
</comment>
<dbReference type="Pfam" id="PF00136">
    <property type="entry name" value="DNA_pol_B"/>
    <property type="match status" value="1"/>
</dbReference>
<organism evidence="10 11">
    <name type="scientific">Candidatus Methanoperedens nitratireducens</name>
    <dbReference type="NCBI Taxonomy" id="1392998"/>
    <lineage>
        <taxon>Archaea</taxon>
        <taxon>Methanobacteriati</taxon>
        <taxon>Methanobacteriota</taxon>
        <taxon>Stenosarchaea group</taxon>
        <taxon>Methanomicrobia</taxon>
        <taxon>Methanosarcinales</taxon>
        <taxon>ANME-2 cluster</taxon>
        <taxon>Candidatus Methanoperedentaceae</taxon>
        <taxon>Candidatus Methanoperedens</taxon>
    </lineage>
</organism>
<dbReference type="AlphaFoldDB" id="A0A0P7ZM23"/>
<dbReference type="InterPro" id="IPR050240">
    <property type="entry name" value="DNA_pol_type-B"/>
</dbReference>
<evidence type="ECO:0000256" key="2">
    <source>
        <dbReference type="ARBA" id="ARBA00022679"/>
    </source>
</evidence>
<evidence type="ECO:0000313" key="11">
    <source>
        <dbReference type="Proteomes" id="UP000050360"/>
    </source>
</evidence>
<comment type="catalytic activity">
    <reaction evidence="6 7">
        <text>DNA(n) + a 2'-deoxyribonucleoside 5'-triphosphate = DNA(n+1) + diphosphate</text>
        <dbReference type="Rhea" id="RHEA:22508"/>
        <dbReference type="Rhea" id="RHEA-COMP:17339"/>
        <dbReference type="Rhea" id="RHEA-COMP:17340"/>
        <dbReference type="ChEBI" id="CHEBI:33019"/>
        <dbReference type="ChEBI" id="CHEBI:61560"/>
        <dbReference type="ChEBI" id="CHEBI:173112"/>
        <dbReference type="EC" id="2.7.7.7"/>
    </reaction>
</comment>
<keyword evidence="7" id="KW-0235">DNA replication</keyword>
<dbReference type="Gene3D" id="1.10.287.690">
    <property type="entry name" value="Helix hairpin bin"/>
    <property type="match status" value="1"/>
</dbReference>
<evidence type="ECO:0000256" key="1">
    <source>
        <dbReference type="ARBA" id="ARBA00005755"/>
    </source>
</evidence>
<evidence type="ECO:0000256" key="7">
    <source>
        <dbReference type="RuleBase" id="RU000442"/>
    </source>
</evidence>
<dbReference type="PANTHER" id="PTHR10322">
    <property type="entry name" value="DNA POLYMERASE CATALYTIC SUBUNIT"/>
    <property type="match status" value="1"/>
</dbReference>
<dbReference type="SUPFAM" id="SSF53098">
    <property type="entry name" value="Ribonuclease H-like"/>
    <property type="match status" value="1"/>
</dbReference>
<dbReference type="EMBL" id="LKCM01000014">
    <property type="protein sequence ID" value="KPQ45300.1"/>
    <property type="molecule type" value="Genomic_DNA"/>
</dbReference>
<evidence type="ECO:0000256" key="3">
    <source>
        <dbReference type="ARBA" id="ARBA00022695"/>
    </source>
</evidence>
<dbReference type="InterPro" id="IPR017964">
    <property type="entry name" value="DNA-dir_DNA_pol_B_CS"/>
</dbReference>
<sequence>MKFQILNADYTYSDDLPVIRLYGRDESGNSICCHVPGFEPYFYAKAKPELSTILLEKFKEHIKRIEQVKRFEPVGYFKNKTSMLKIILYDPKSVPIIRDDIRKMVDEIYETDILFRNRYMVDKGLGGMGWAKAEPEKDTISNEVISDLKITSGNVEPVEILKNAPLRHLAFDIECLPLNGAMPVPETSPIVLISLAFAPDFEGKKTLVLVGKDAKADDETESCGSEEAMLKRFFEIIKKYDPDILVGYNSNSFDIPYIVDRMRTLNRKGARIEPIAGRDGRDLYYKKIGNVTRISVMGRIAVDVLPLLRREFSLKQYTLRNTAKELLGSEKLEIPFLEMEDYWKDNGEKLSKFIEYSRRDSELALLFLLKLQLIDKYIALARVSGTLLQDILDGGQTQMVESLMLREYMKNDRVLPARPTGEMSDERYDEGEELAGAEVLPPKKGLLENIVILDYKSLYPTIMMAHNLCYTTEVVGERPADVIVAPTGGVFVSSKVVKGIVPSILEDLLNRRQETRAKMKTANEEEKRVLDATQLALKILLNSFYGYSGYTRARLYSLTLASAVTSFGRENILRTKDLIEKDIREIILKDGKAFKKDENISGKRIGLSVVYGDTDSVFVHLADKEINFDEAQLVGNTIANTVTDSLVKPMELVFDSFARRAIFLAKKRYALLIQEKTAKGLKEKIKVKGMETVRRDWCELTTKTIEKVLELVLKEGKVDDAVLLVKNTINSIKTIDSTSPLFDDLILTRQYTKKIESYRNRQPHITVIEKLQKRGIISHVGDRIPFVIVAGNAIFVDRAEDPEYAQKKNLPIDVDYYINKQILPPVERILSDFGVTREMLRGMGERKVQTETKQKQLFEF</sequence>
<dbReference type="InterPro" id="IPR006133">
    <property type="entry name" value="DNA-dir_DNA_pol_B_exonuc"/>
</dbReference>
<evidence type="ECO:0000259" key="9">
    <source>
        <dbReference type="Pfam" id="PF03104"/>
    </source>
</evidence>
<dbReference type="InterPro" id="IPR012337">
    <property type="entry name" value="RNaseH-like_sf"/>
</dbReference>
<dbReference type="GO" id="GO:0003677">
    <property type="term" value="F:DNA binding"/>
    <property type="evidence" value="ECO:0007669"/>
    <property type="project" value="UniProtKB-KW"/>
</dbReference>
<keyword evidence="5 7" id="KW-0238">DNA-binding</keyword>
<dbReference type="GO" id="GO:0000166">
    <property type="term" value="F:nucleotide binding"/>
    <property type="evidence" value="ECO:0007669"/>
    <property type="project" value="InterPro"/>
</dbReference>
<dbReference type="GO" id="GO:0003887">
    <property type="term" value="F:DNA-directed DNA polymerase activity"/>
    <property type="evidence" value="ECO:0007669"/>
    <property type="project" value="UniProtKB-KW"/>
</dbReference>
<dbReference type="Gene3D" id="1.10.132.60">
    <property type="entry name" value="DNA polymerase family B, C-terminal domain"/>
    <property type="match status" value="1"/>
</dbReference>
<dbReference type="Pfam" id="PF03104">
    <property type="entry name" value="DNA_pol_B_exo1"/>
    <property type="match status" value="1"/>
</dbReference>
<dbReference type="PRINTS" id="PR00106">
    <property type="entry name" value="DNAPOLB"/>
</dbReference>
<dbReference type="InterPro" id="IPR042087">
    <property type="entry name" value="DNA_pol_B_thumb"/>
</dbReference>
<proteinExistence type="inferred from homology"/>
<dbReference type="InterPro" id="IPR043502">
    <property type="entry name" value="DNA/RNA_pol_sf"/>
</dbReference>
<dbReference type="InterPro" id="IPR006172">
    <property type="entry name" value="DNA-dir_DNA_pol_B"/>
</dbReference>
<dbReference type="InterPro" id="IPR023211">
    <property type="entry name" value="DNA_pol_palm_dom_sf"/>
</dbReference>
<dbReference type="InterPro" id="IPR036397">
    <property type="entry name" value="RNaseH_sf"/>
</dbReference>
<keyword evidence="3 7" id="KW-0548">Nucleotidyltransferase</keyword>
<dbReference type="SUPFAM" id="SSF56672">
    <property type="entry name" value="DNA/RNA polymerases"/>
    <property type="match status" value="1"/>
</dbReference>
<protein>
    <recommendedName>
        <fullName evidence="7">DNA polymerase</fullName>
        <ecNumber evidence="7">2.7.7.7</ecNumber>
    </recommendedName>
</protein>
<dbReference type="PROSITE" id="PS00116">
    <property type="entry name" value="DNA_POLYMERASE_B"/>
    <property type="match status" value="1"/>
</dbReference>
<dbReference type="Gene3D" id="3.30.342.10">
    <property type="entry name" value="DNA Polymerase, chain B, domain 1"/>
    <property type="match status" value="1"/>
</dbReference>
<feature type="domain" description="DNA-directed DNA polymerase family B exonuclease" evidence="9">
    <location>
        <begin position="107"/>
        <end position="320"/>
    </location>
</feature>
<evidence type="ECO:0000313" key="10">
    <source>
        <dbReference type="EMBL" id="KPQ45300.1"/>
    </source>
</evidence>
<evidence type="ECO:0000256" key="4">
    <source>
        <dbReference type="ARBA" id="ARBA00022932"/>
    </source>
</evidence>
<gene>
    <name evidence="10" type="ORF">MPEBLZ_00097</name>
</gene>
<feature type="domain" description="DNA-directed DNA polymerase family B multifunctional" evidence="8">
    <location>
        <begin position="389"/>
        <end position="831"/>
    </location>
</feature>
<accession>A0A0P7ZM23</accession>
<dbReference type="SMART" id="SM00486">
    <property type="entry name" value="POLBc"/>
    <property type="match status" value="1"/>
</dbReference>
<keyword evidence="2 7" id="KW-0808">Transferase</keyword>
<dbReference type="InterPro" id="IPR006134">
    <property type="entry name" value="DNA-dir_DNA_pol_B_multi_dom"/>
</dbReference>
<dbReference type="Proteomes" id="UP000050360">
    <property type="component" value="Unassembled WGS sequence"/>
</dbReference>
<evidence type="ECO:0000256" key="6">
    <source>
        <dbReference type="ARBA" id="ARBA00049244"/>
    </source>
</evidence>
<dbReference type="NCBIfam" id="TIGR00592">
    <property type="entry name" value="pol2"/>
    <property type="match status" value="1"/>
</dbReference>
<keyword evidence="4 7" id="KW-0239">DNA-directed DNA polymerase</keyword>
<dbReference type="EC" id="2.7.7.7" evidence="7"/>
<evidence type="ECO:0000259" key="8">
    <source>
        <dbReference type="Pfam" id="PF00136"/>
    </source>
</evidence>
<name>A0A0P7ZM23_9EURY</name>
<dbReference type="GO" id="GO:0006261">
    <property type="term" value="P:DNA-templated DNA replication"/>
    <property type="evidence" value="ECO:0007669"/>
    <property type="project" value="TreeGrafter"/>
</dbReference>
<dbReference type="Gene3D" id="3.90.1600.10">
    <property type="entry name" value="Palm domain of DNA polymerase"/>
    <property type="match status" value="1"/>
</dbReference>
<comment type="caution">
    <text evidence="10">The sequence shown here is derived from an EMBL/GenBank/DDBJ whole genome shotgun (WGS) entry which is preliminary data.</text>
</comment>
<dbReference type="CDD" id="cd05160">
    <property type="entry name" value="DEDDy_DNA_polB_exo"/>
    <property type="match status" value="1"/>
</dbReference>
<evidence type="ECO:0000256" key="5">
    <source>
        <dbReference type="ARBA" id="ARBA00023125"/>
    </source>
</evidence>
<dbReference type="Gene3D" id="3.30.420.10">
    <property type="entry name" value="Ribonuclease H-like superfamily/Ribonuclease H"/>
    <property type="match status" value="1"/>
</dbReference>
<reference evidence="10 11" key="1">
    <citation type="submission" date="2015-09" db="EMBL/GenBank/DDBJ databases">
        <title>A metagenomics-based metabolic model of nitrate-dependent anaerobic oxidation of methane by Methanoperedens-like archaea.</title>
        <authorList>
            <person name="Arshad A."/>
            <person name="Speth D.R."/>
            <person name="De Graaf R.M."/>
            <person name="Op Den Camp H.J."/>
            <person name="Jetten M.S."/>
            <person name="Welte C.U."/>
        </authorList>
    </citation>
    <scope>NUCLEOTIDE SEQUENCE [LARGE SCALE GENOMIC DNA]</scope>
</reference>
<dbReference type="PATRIC" id="fig|1719120.3.peg.107"/>
<dbReference type="PANTHER" id="PTHR10322:SF23">
    <property type="entry name" value="DNA POLYMERASE DELTA CATALYTIC SUBUNIT"/>
    <property type="match status" value="1"/>
</dbReference>